<dbReference type="Pfam" id="PF12844">
    <property type="entry name" value="HTH_19"/>
    <property type="match status" value="1"/>
</dbReference>
<protein>
    <submittedName>
        <fullName evidence="5">Helix-turn-helix domain-containing protein</fullName>
    </submittedName>
    <submittedName>
        <fullName evidence="2">Transcriptional regulator</fullName>
    </submittedName>
</protein>
<dbReference type="InterPro" id="IPR001387">
    <property type="entry name" value="Cro/C1-type_HTH"/>
</dbReference>
<dbReference type="InterPro" id="IPR010057">
    <property type="entry name" value="Transcription_activator_Rgg_C"/>
</dbReference>
<proteinExistence type="predicted"/>
<name>A0A2I1WH19_9LACO</name>
<reference evidence="4" key="5">
    <citation type="submission" date="2023-08" db="EMBL/GenBank/DDBJ databases">
        <title>Lactobacillus from the Female Urinary Tract.</title>
        <authorList>
            <person name="Stegman N."/>
            <person name="Jackson B."/>
            <person name="Steiling M."/>
            <person name="Sedano C."/>
            <person name="Wolfe A."/>
            <person name="Putonti C."/>
        </authorList>
    </citation>
    <scope>NUCLEOTIDE SEQUENCE</scope>
    <source>
        <strain evidence="4">UMB5661</strain>
    </source>
</reference>
<dbReference type="Proteomes" id="UP000460132">
    <property type="component" value="Unassembled WGS sequence"/>
</dbReference>
<dbReference type="AlphaFoldDB" id="A0A2I1WH19"/>
<evidence type="ECO:0000313" key="6">
    <source>
        <dbReference type="EMBL" id="PJZ10780.1"/>
    </source>
</evidence>
<reference evidence="5 8" key="2">
    <citation type="submission" date="2020-01" db="EMBL/GenBank/DDBJ databases">
        <title>Vaginal microbiome of pregnant Indian women: Insights into the genome of dominants Lactobacillus species.</title>
        <authorList>
            <person name="Das B."/>
            <person name="Mehta O."/>
            <person name="Ghosh T.S."/>
            <person name="Kothidar A."/>
            <person name="Gowtham M.R."/>
            <person name="Mitra R."/>
            <person name="Kshetrapal P."/>
            <person name="Wadhwa N."/>
            <person name="Thiruvengadam R."/>
            <person name="Nair G.B."/>
            <person name="Bhatnagar S."/>
            <person name="Pore S."/>
        </authorList>
    </citation>
    <scope>NUCLEOTIDE SEQUENCE [LARGE SCALE GENOMIC DNA]</scope>
    <source>
        <strain evidence="5 8">Indica2</strain>
    </source>
</reference>
<dbReference type="PANTHER" id="PTHR37038">
    <property type="entry name" value="TRANSCRIPTIONAL REGULATOR-RELATED"/>
    <property type="match status" value="1"/>
</dbReference>
<evidence type="ECO:0000313" key="2">
    <source>
        <dbReference type="EMBL" id="MBI1707326.1"/>
    </source>
</evidence>
<gene>
    <name evidence="6" type="ORF">BHU41_02145</name>
    <name evidence="5" type="ORF">GTK63_10425</name>
    <name evidence="2" type="ORF">HYQ56_0305</name>
    <name evidence="3" type="ORF">QP235_08175</name>
    <name evidence="4" type="ORF">RON39_08025</name>
</gene>
<dbReference type="Pfam" id="PF21259">
    <property type="entry name" value="Rgg_C"/>
    <property type="match status" value="1"/>
</dbReference>
<evidence type="ECO:0000313" key="4">
    <source>
        <dbReference type="EMBL" id="MDT9610060.1"/>
    </source>
</evidence>
<dbReference type="PANTHER" id="PTHR37038:SF12">
    <property type="entry name" value="TRANSCRIPTIONAL REGULATOR"/>
    <property type="match status" value="1"/>
</dbReference>
<dbReference type="EMBL" id="JASOGN010000033">
    <property type="protein sequence ID" value="MDK6503155.1"/>
    <property type="molecule type" value="Genomic_DNA"/>
</dbReference>
<feature type="domain" description="HTH cro/C1-type" evidence="1">
    <location>
        <begin position="7"/>
        <end position="60"/>
    </location>
</feature>
<dbReference type="CDD" id="cd00093">
    <property type="entry name" value="HTH_XRE"/>
    <property type="match status" value="1"/>
</dbReference>
<comment type="caution">
    <text evidence="5">The sequence shown here is derived from an EMBL/GenBank/DDBJ whole genome shotgun (WGS) entry which is preliminary data.</text>
</comment>
<sequence>MTIGEALKKERIMLGLTQTQMAGKVLTKSYYSKIERNVHEINAIDLINILNSHGINTAEFLNNIEKSESSIEIRIHKYNYMLHVAYYQKDLKSLDLLHQLLKKEKQIDEILDLEAQIELLKASIKKDFSLIPINEQKRLKNIILNTENWNESNLRLFSMAMQLFKIEEVNIIVFSIFSKYKNINGLSSSLQKIIAAIAVNFLEYSHCCGMKQSKYTKRALDILDSLTEEPNNCFAKLMKSYYQNVFDSNAKEAKKILDFLSKNGMSEIVSKIKYK</sequence>
<dbReference type="Proteomes" id="UP001230300">
    <property type="component" value="Unassembled WGS sequence"/>
</dbReference>
<evidence type="ECO:0000313" key="8">
    <source>
        <dbReference type="Proteomes" id="UP000460132"/>
    </source>
</evidence>
<dbReference type="Proteomes" id="UP000231914">
    <property type="component" value="Unassembled WGS sequence"/>
</dbReference>
<dbReference type="EMBL" id="WWFF01000020">
    <property type="protein sequence ID" value="MYN54681.1"/>
    <property type="molecule type" value="Genomic_DNA"/>
</dbReference>
<dbReference type="SMART" id="SM00530">
    <property type="entry name" value="HTH_XRE"/>
    <property type="match status" value="1"/>
</dbReference>
<reference evidence="6 7" key="1">
    <citation type="submission" date="2016-10" db="EMBL/GenBank/DDBJ databases">
        <title>WGS of isloates from the oral cavity of healthy individuals.</title>
        <authorList>
            <person name="Sharma S."/>
            <person name="Pal V.K."/>
            <person name="Patil P.B."/>
            <person name="Korpole S."/>
            <person name="Grover V."/>
        </authorList>
    </citation>
    <scope>NUCLEOTIDE SEQUENCE [LARGE SCALE GENOMIC DNA]</scope>
    <source>
        <strain evidence="6 7">DISK12</strain>
    </source>
</reference>
<evidence type="ECO:0000259" key="1">
    <source>
        <dbReference type="PROSITE" id="PS50943"/>
    </source>
</evidence>
<dbReference type="RefSeq" id="WP_100733243.1">
    <property type="nucleotide sequence ID" value="NZ_JACCPP010000006.1"/>
</dbReference>
<evidence type="ECO:0000313" key="5">
    <source>
        <dbReference type="EMBL" id="MYN54681.1"/>
    </source>
</evidence>
<dbReference type="InterPro" id="IPR010982">
    <property type="entry name" value="Lambda_DNA-bd_dom_sf"/>
</dbReference>
<dbReference type="EMBL" id="JAVTXN010000042">
    <property type="protein sequence ID" value="MDT9610060.1"/>
    <property type="molecule type" value="Genomic_DNA"/>
</dbReference>
<dbReference type="SUPFAM" id="SSF47413">
    <property type="entry name" value="lambda repressor-like DNA-binding domains"/>
    <property type="match status" value="1"/>
</dbReference>
<dbReference type="EMBL" id="JACCPP010000006">
    <property type="protein sequence ID" value="MBI1707326.1"/>
    <property type="molecule type" value="Genomic_DNA"/>
</dbReference>
<dbReference type="Proteomes" id="UP001194414">
    <property type="component" value="Unassembled WGS sequence"/>
</dbReference>
<reference evidence="2" key="3">
    <citation type="submission" date="2020-07" db="EMBL/GenBank/DDBJ databases">
        <title>Comparative genomics analyses of Lactobacillus crispatus isolated from different ecological niches.</title>
        <authorList>
            <person name="Mancino W."/>
            <person name="Mancabelli L."/>
            <person name="Lugli G.A."/>
            <person name="Milani C."/>
            <person name="Viappiani A."/>
            <person name="Anzalone R."/>
            <person name="Longhi G."/>
            <person name="Ventura M."/>
            <person name="Turroni F."/>
        </authorList>
    </citation>
    <scope>NUCLEOTIDE SEQUENCE</scope>
    <source>
        <strain evidence="2">LB65</strain>
    </source>
</reference>
<evidence type="ECO:0000313" key="3">
    <source>
        <dbReference type="EMBL" id="MDK6503155.1"/>
    </source>
</evidence>
<reference evidence="3" key="4">
    <citation type="submission" date="2023-05" db="EMBL/GenBank/DDBJ databases">
        <title>Cataloging the Phylogenetic Diversity of Human Bladder Bacteria.</title>
        <authorList>
            <person name="Du J."/>
        </authorList>
    </citation>
    <scope>NUCLEOTIDE SEQUENCE</scope>
    <source>
        <strain evidence="3">UMB9226</strain>
    </source>
</reference>
<dbReference type="EMBL" id="MKXG01000400">
    <property type="protein sequence ID" value="PJZ10780.1"/>
    <property type="molecule type" value="Genomic_DNA"/>
</dbReference>
<accession>A0A2I1WH19</accession>
<dbReference type="Proteomes" id="UP001253287">
    <property type="component" value="Unassembled WGS sequence"/>
</dbReference>
<evidence type="ECO:0000313" key="7">
    <source>
        <dbReference type="Proteomes" id="UP000231914"/>
    </source>
</evidence>
<dbReference type="Gene3D" id="1.10.260.40">
    <property type="entry name" value="lambda repressor-like DNA-binding domains"/>
    <property type="match status" value="1"/>
</dbReference>
<organism evidence="5 8">
    <name type="scientific">Lactobacillus crispatus</name>
    <dbReference type="NCBI Taxonomy" id="47770"/>
    <lineage>
        <taxon>Bacteria</taxon>
        <taxon>Bacillati</taxon>
        <taxon>Bacillota</taxon>
        <taxon>Bacilli</taxon>
        <taxon>Lactobacillales</taxon>
        <taxon>Lactobacillaceae</taxon>
        <taxon>Lactobacillus</taxon>
    </lineage>
</organism>
<dbReference type="InterPro" id="IPR053163">
    <property type="entry name" value="HTH-type_regulator_Rgg"/>
</dbReference>
<dbReference type="GO" id="GO:0003677">
    <property type="term" value="F:DNA binding"/>
    <property type="evidence" value="ECO:0007669"/>
    <property type="project" value="InterPro"/>
</dbReference>
<dbReference type="PROSITE" id="PS50943">
    <property type="entry name" value="HTH_CROC1"/>
    <property type="match status" value="1"/>
</dbReference>